<dbReference type="WBParaSite" id="MCU_001601-RA">
    <property type="protein sequence ID" value="MCU_001601-RA"/>
    <property type="gene ID" value="MCU_001601"/>
</dbReference>
<accession>A0A5K3ENX9</accession>
<protein>
    <submittedName>
        <fullName evidence="2">Uncharacterized protein</fullName>
    </submittedName>
</protein>
<organism evidence="2">
    <name type="scientific">Mesocestoides corti</name>
    <name type="common">Flatworm</name>
    <dbReference type="NCBI Taxonomy" id="53468"/>
    <lineage>
        <taxon>Eukaryota</taxon>
        <taxon>Metazoa</taxon>
        <taxon>Spiralia</taxon>
        <taxon>Lophotrochozoa</taxon>
        <taxon>Platyhelminthes</taxon>
        <taxon>Cestoda</taxon>
        <taxon>Eucestoda</taxon>
        <taxon>Cyclophyllidea</taxon>
        <taxon>Mesocestoididae</taxon>
        <taxon>Mesocestoides</taxon>
    </lineage>
</organism>
<name>A0A5K3ENX9_MESCO</name>
<proteinExistence type="predicted"/>
<reference evidence="2" key="1">
    <citation type="submission" date="2019-11" db="UniProtKB">
        <authorList>
            <consortium name="WormBaseParasite"/>
        </authorList>
    </citation>
    <scope>IDENTIFICATION</scope>
</reference>
<sequence>MTHIRLCCDKVANSTQPYAHTAFSWLKTVCMRKGGFHRWPQSPRGRYTLFVVLFAPQSVLQLTDATHVKDPRNPLAARSSLNGERQNTHISYEWSTLARPRIISDDHENHDGFRHLASNSLDHGRAPPRP</sequence>
<dbReference type="AlphaFoldDB" id="A0A5K3ENX9"/>
<feature type="region of interest" description="Disordered" evidence="1">
    <location>
        <begin position="108"/>
        <end position="130"/>
    </location>
</feature>
<evidence type="ECO:0000256" key="1">
    <source>
        <dbReference type="SAM" id="MobiDB-lite"/>
    </source>
</evidence>
<evidence type="ECO:0000313" key="2">
    <source>
        <dbReference type="WBParaSite" id="MCU_001601-RA"/>
    </source>
</evidence>